<dbReference type="InterPro" id="IPR006016">
    <property type="entry name" value="UspA"/>
</dbReference>
<dbReference type="RefSeq" id="WP_175517666.1">
    <property type="nucleotide sequence ID" value="NZ_FOQD01000016.1"/>
</dbReference>
<dbReference type="CDD" id="cd00293">
    <property type="entry name" value="USP-like"/>
    <property type="match status" value="1"/>
</dbReference>
<dbReference type="Proteomes" id="UP000199518">
    <property type="component" value="Unassembled WGS sequence"/>
</dbReference>
<dbReference type="Pfam" id="PF00582">
    <property type="entry name" value="Usp"/>
    <property type="match status" value="1"/>
</dbReference>
<reference evidence="3" key="1">
    <citation type="submission" date="2016-10" db="EMBL/GenBank/DDBJ databases">
        <authorList>
            <person name="Varghese N."/>
            <person name="Submissions S."/>
        </authorList>
    </citation>
    <scope>NUCLEOTIDE SEQUENCE [LARGE SCALE GENOMIC DNA]</scope>
    <source>
        <strain evidence="3">DSM 26348</strain>
    </source>
</reference>
<organism evidence="2 3">
    <name type="scientific">Planctomicrobium piriforme</name>
    <dbReference type="NCBI Taxonomy" id="1576369"/>
    <lineage>
        <taxon>Bacteria</taxon>
        <taxon>Pseudomonadati</taxon>
        <taxon>Planctomycetota</taxon>
        <taxon>Planctomycetia</taxon>
        <taxon>Planctomycetales</taxon>
        <taxon>Planctomycetaceae</taxon>
        <taxon>Planctomicrobium</taxon>
    </lineage>
</organism>
<dbReference type="SUPFAM" id="SSF52402">
    <property type="entry name" value="Adenine nucleotide alpha hydrolases-like"/>
    <property type="match status" value="2"/>
</dbReference>
<protein>
    <submittedName>
        <fullName evidence="2">Universal stress protein family protein</fullName>
    </submittedName>
</protein>
<name>A0A1I3PBJ0_9PLAN</name>
<evidence type="ECO:0000313" key="3">
    <source>
        <dbReference type="Proteomes" id="UP000199518"/>
    </source>
</evidence>
<dbReference type="AlphaFoldDB" id="A0A1I3PBJ0"/>
<keyword evidence="3" id="KW-1185">Reference proteome</keyword>
<dbReference type="InterPro" id="IPR014729">
    <property type="entry name" value="Rossmann-like_a/b/a_fold"/>
</dbReference>
<dbReference type="STRING" id="1576369.SAMN05421753_11696"/>
<evidence type="ECO:0000259" key="1">
    <source>
        <dbReference type="Pfam" id="PF00582"/>
    </source>
</evidence>
<dbReference type="EMBL" id="FOQD01000016">
    <property type="protein sequence ID" value="SFJ18781.1"/>
    <property type="molecule type" value="Genomic_DNA"/>
</dbReference>
<proteinExistence type="predicted"/>
<evidence type="ECO:0000313" key="2">
    <source>
        <dbReference type="EMBL" id="SFJ18781.1"/>
    </source>
</evidence>
<feature type="domain" description="UspA" evidence="1">
    <location>
        <begin position="156"/>
        <end position="248"/>
    </location>
</feature>
<dbReference type="Gene3D" id="3.40.50.620">
    <property type="entry name" value="HUPs"/>
    <property type="match status" value="2"/>
</dbReference>
<sequence length="285" mass="30965">MTASRTILVQANIAGEPPTWTSGSIAAIDQAGQLAARDRLQLHLLTSLDDGPVETAALLESNENPLAVHQGIQKLHADVAAQFMNQQVEVNSHLLHDSSPSAFVQHVQDHRPRVVFLGADGENFEPTKIEEILERSRSDVWMAVPDAFDRDVLCLVVVDDLSDSGQRALRTAVSLGQAFHSRLLVVHALPLDCTEQDTTAVEEQIQSRLFQTDFRTLDQGTRLFVETGGLADVLEQAVREFDASLVIMSPSATIALAVVGPKILAANCSLYLLPGIEHAERAIPT</sequence>
<gene>
    <name evidence="2" type="ORF">SAMN05421753_11696</name>
</gene>
<accession>A0A1I3PBJ0</accession>